<evidence type="ECO:0000259" key="3">
    <source>
        <dbReference type="Pfam" id="PF03407"/>
    </source>
</evidence>
<evidence type="ECO:0000256" key="2">
    <source>
        <dbReference type="RuleBase" id="RU363055"/>
    </source>
</evidence>
<organism evidence="4 5">
    <name type="scientific">Buddleja alternifolia</name>
    <dbReference type="NCBI Taxonomy" id="168488"/>
    <lineage>
        <taxon>Eukaryota</taxon>
        <taxon>Viridiplantae</taxon>
        <taxon>Streptophyta</taxon>
        <taxon>Embryophyta</taxon>
        <taxon>Tracheophyta</taxon>
        <taxon>Spermatophyta</taxon>
        <taxon>Magnoliopsida</taxon>
        <taxon>eudicotyledons</taxon>
        <taxon>Gunneridae</taxon>
        <taxon>Pentapetalae</taxon>
        <taxon>asterids</taxon>
        <taxon>lamiids</taxon>
        <taxon>Lamiales</taxon>
        <taxon>Scrophulariaceae</taxon>
        <taxon>Buddlejeae</taxon>
        <taxon>Buddleja</taxon>
    </lineage>
</organism>
<comment type="similarity">
    <text evidence="1 2">Belongs to the glycosyltransferase 77 family.</text>
</comment>
<keyword evidence="5" id="KW-1185">Reference proteome</keyword>
<reference evidence="4" key="1">
    <citation type="submission" date="2019-10" db="EMBL/GenBank/DDBJ databases">
        <authorList>
            <person name="Zhang R."/>
            <person name="Pan Y."/>
            <person name="Wang J."/>
            <person name="Ma R."/>
            <person name="Yu S."/>
        </authorList>
    </citation>
    <scope>NUCLEOTIDE SEQUENCE</scope>
    <source>
        <strain evidence="4">LA-IB0</strain>
        <tissue evidence="4">Leaf</tissue>
    </source>
</reference>
<dbReference type="EC" id="2.4.2.-" evidence="2"/>
<proteinExistence type="inferred from homology"/>
<accession>A0AAV6W8X7</accession>
<evidence type="ECO:0000256" key="1">
    <source>
        <dbReference type="ARBA" id="ARBA00007033"/>
    </source>
</evidence>
<dbReference type="GO" id="GO:0071555">
    <property type="term" value="P:cell wall organization"/>
    <property type="evidence" value="ECO:0007669"/>
    <property type="project" value="UniProtKB-KW"/>
</dbReference>
<sequence length="329" mass="38096">MDYSKNSIKNLAILSLTLATLILLCSWQPLTNYNKPSFSSNTSAVIKDELELALEKASMANKTVIIAIINKAYVEPQKNEYPTMFDLFLEGFWAGEGTRQLVDNVLVVSMDETAHEMCRFRRLNCYRLLADGGDNFAGEKIYMSNEFIEMMWRRTLFLLDILKRGYNFIFTDTDVLWLRNPFTILSKNETFDLQISTDVFNGNSNSEKNLINTGFYFIRSNNKTISLFQTWYDTRKNSTGLKEQDVLENLVRKGVLRQLGLKTQFLDTLYFSGFCTDSKDVRLVATVHANCCRSIRAKVIDLKMVLRDWKKSKILENFVIFKKEIVRIV</sequence>
<dbReference type="Pfam" id="PF03407">
    <property type="entry name" value="Nucleotid_trans"/>
    <property type="match status" value="1"/>
</dbReference>
<dbReference type="PANTHER" id="PTHR46038">
    <property type="entry name" value="EXPRESSED PROTEIN-RELATED"/>
    <property type="match status" value="1"/>
</dbReference>
<dbReference type="AlphaFoldDB" id="A0AAV6W8X7"/>
<keyword evidence="2" id="KW-0328">Glycosyltransferase</keyword>
<keyword evidence="2" id="KW-0961">Cell wall biogenesis/degradation</keyword>
<name>A0AAV6W8X7_9LAMI</name>
<dbReference type="GO" id="GO:0016757">
    <property type="term" value="F:glycosyltransferase activity"/>
    <property type="evidence" value="ECO:0007669"/>
    <property type="project" value="UniProtKB-KW"/>
</dbReference>
<dbReference type="InterPro" id="IPR005069">
    <property type="entry name" value="Nucl-diP-sugar_transferase"/>
</dbReference>
<dbReference type="EMBL" id="WHWC01000019">
    <property type="protein sequence ID" value="KAG8363465.1"/>
    <property type="molecule type" value="Genomic_DNA"/>
</dbReference>
<dbReference type="Proteomes" id="UP000826271">
    <property type="component" value="Unassembled WGS sequence"/>
</dbReference>
<keyword evidence="2" id="KW-0333">Golgi apparatus</keyword>
<dbReference type="InterPro" id="IPR044821">
    <property type="entry name" value="At1g28695/At4g15970-like"/>
</dbReference>
<keyword evidence="2" id="KW-0812">Transmembrane</keyword>
<keyword evidence="2" id="KW-0735">Signal-anchor</keyword>
<dbReference type="InterPro" id="IPR029044">
    <property type="entry name" value="Nucleotide-diphossugar_trans"/>
</dbReference>
<comment type="caution">
    <text evidence="4">The sequence shown here is derived from an EMBL/GenBank/DDBJ whole genome shotgun (WGS) entry which is preliminary data.</text>
</comment>
<comment type="subcellular location">
    <subcellularLocation>
        <location evidence="2">Golgi apparatus membrane</location>
        <topology evidence="2">Single-pass type II membrane protein</topology>
    </subcellularLocation>
</comment>
<dbReference type="SUPFAM" id="SSF53448">
    <property type="entry name" value="Nucleotide-diphospho-sugar transferases"/>
    <property type="match status" value="1"/>
</dbReference>
<dbReference type="GO" id="GO:0000139">
    <property type="term" value="C:Golgi membrane"/>
    <property type="evidence" value="ECO:0007669"/>
    <property type="project" value="UniProtKB-SubCell"/>
</dbReference>
<gene>
    <name evidence="4" type="ORF">BUALT_Bualt19G0025300</name>
</gene>
<evidence type="ECO:0000313" key="4">
    <source>
        <dbReference type="EMBL" id="KAG8363465.1"/>
    </source>
</evidence>
<feature type="domain" description="Nucleotide-diphospho-sugar transferase" evidence="3">
    <location>
        <begin position="101"/>
        <end position="301"/>
    </location>
</feature>
<dbReference type="PANTHER" id="PTHR46038:SF12">
    <property type="entry name" value="OS03G0731800 PROTEIN"/>
    <property type="match status" value="1"/>
</dbReference>
<protein>
    <recommendedName>
        <fullName evidence="2">Glycosyltransferase</fullName>
        <ecNumber evidence="2">2.4.2.-</ecNumber>
    </recommendedName>
</protein>
<evidence type="ECO:0000313" key="5">
    <source>
        <dbReference type="Proteomes" id="UP000826271"/>
    </source>
</evidence>
<keyword evidence="2" id="KW-0808">Transferase</keyword>